<dbReference type="PROSITE" id="PS50988">
    <property type="entry name" value="TROVE"/>
    <property type="match status" value="1"/>
</dbReference>
<dbReference type="GO" id="GO:0046872">
    <property type="term" value="F:metal ion binding"/>
    <property type="evidence" value="ECO:0007669"/>
    <property type="project" value="UniProtKB-KW"/>
</dbReference>
<dbReference type="PANTHER" id="PTHR14202">
    <property type="entry name" value="60 KDA RIBONUCLEOPROTEIN SSA/RO"/>
    <property type="match status" value="1"/>
</dbReference>
<dbReference type="InterPro" id="IPR056800">
    <property type="entry name" value="vWA_Ro60"/>
</dbReference>
<dbReference type="InterPro" id="IPR040322">
    <property type="entry name" value="TROVE2"/>
</dbReference>
<evidence type="ECO:0000313" key="8">
    <source>
        <dbReference type="EMBL" id="KAK2169223.1"/>
    </source>
</evidence>
<evidence type="ECO:0000256" key="6">
    <source>
        <dbReference type="ARBA" id="ARBA00023274"/>
    </source>
</evidence>
<dbReference type="InterPro" id="IPR008858">
    <property type="entry name" value="TROVE_dom"/>
</dbReference>
<sequence>MFLTYYEAVSLGAGWGRTHRRAISNWYKRFGESPQQAKRLAVLVTKYKRRQGWSHRDVLRLAHTKPQTDDNGVTAIMKYIVKGFDLAKEALGLANNGLLEYLQAVETVRAQRDPNTVNVAGVADIIREHRLVKEHIDTQLLQFADIWEALLEHMPMTAMIRNLGKMSSVGILTAGSRSEELIITRLRDLDILEKARIHPFNVLVALLTYKKGVGDIGKLAWTPNTAILQALDEAFYLTFKLVEPTNKRYLLAVDVSRSMFSGPVNGSSSVTPAMAAIALSLVTARTERRCEVVCFSADLVPVAIGPHMKLPDVEAAMRNVSSGTTDCSLPMLYALKHKKKFDVFIVYTDNENNDGYIHPAHELQEYRTWSGITDAKLIVCAMSVTDFSIADPNDVNMMDMPGFNWNGPDVMRSFIVNNRHHLQHPPDI</sequence>
<name>A0AAD9NHY1_RIDPI</name>
<dbReference type="Pfam" id="PF05731">
    <property type="entry name" value="TROVE"/>
    <property type="match status" value="2"/>
</dbReference>
<dbReference type="Pfam" id="PF25045">
    <property type="entry name" value="vWA_Ro60"/>
    <property type="match status" value="1"/>
</dbReference>
<dbReference type="InterPro" id="IPR037214">
    <property type="entry name" value="TROVE_dom_sf"/>
</dbReference>
<keyword evidence="4" id="KW-0479">Metal-binding</keyword>
<evidence type="ECO:0000256" key="5">
    <source>
        <dbReference type="ARBA" id="ARBA00022884"/>
    </source>
</evidence>
<keyword evidence="5" id="KW-0694">RNA-binding</keyword>
<dbReference type="SUPFAM" id="SSF53300">
    <property type="entry name" value="vWA-like"/>
    <property type="match status" value="1"/>
</dbReference>
<gene>
    <name evidence="8" type="ORF">NP493_1201g01047</name>
</gene>
<evidence type="ECO:0000256" key="1">
    <source>
        <dbReference type="ARBA" id="ARBA00004496"/>
    </source>
</evidence>
<evidence type="ECO:0000256" key="2">
    <source>
        <dbReference type="ARBA" id="ARBA00007814"/>
    </source>
</evidence>
<organism evidence="8 9">
    <name type="scientific">Ridgeia piscesae</name>
    <name type="common">Tubeworm</name>
    <dbReference type="NCBI Taxonomy" id="27915"/>
    <lineage>
        <taxon>Eukaryota</taxon>
        <taxon>Metazoa</taxon>
        <taxon>Spiralia</taxon>
        <taxon>Lophotrochozoa</taxon>
        <taxon>Annelida</taxon>
        <taxon>Polychaeta</taxon>
        <taxon>Sedentaria</taxon>
        <taxon>Canalipalpata</taxon>
        <taxon>Sabellida</taxon>
        <taxon>Siboglinidae</taxon>
        <taxon>Ridgeia</taxon>
    </lineage>
</organism>
<dbReference type="InterPro" id="IPR036465">
    <property type="entry name" value="vWFA_dom_sf"/>
</dbReference>
<dbReference type="SUPFAM" id="SSF140864">
    <property type="entry name" value="TROVE domain-like"/>
    <property type="match status" value="1"/>
</dbReference>
<dbReference type="GO" id="GO:0005737">
    <property type="term" value="C:cytoplasm"/>
    <property type="evidence" value="ECO:0007669"/>
    <property type="project" value="UniProtKB-SubCell"/>
</dbReference>
<dbReference type="Proteomes" id="UP001209878">
    <property type="component" value="Unassembled WGS sequence"/>
</dbReference>
<dbReference type="AlphaFoldDB" id="A0AAD9NHY1"/>
<keyword evidence="9" id="KW-1185">Reference proteome</keyword>
<comment type="similarity">
    <text evidence="2">Belongs to the Ro 60 kDa family.</text>
</comment>
<feature type="domain" description="TROVE" evidence="7">
    <location>
        <begin position="1"/>
        <end position="247"/>
    </location>
</feature>
<evidence type="ECO:0000259" key="7">
    <source>
        <dbReference type="PROSITE" id="PS50988"/>
    </source>
</evidence>
<evidence type="ECO:0000256" key="3">
    <source>
        <dbReference type="ARBA" id="ARBA00022490"/>
    </source>
</evidence>
<dbReference type="GO" id="GO:1990904">
    <property type="term" value="C:ribonucleoprotein complex"/>
    <property type="evidence" value="ECO:0007669"/>
    <property type="project" value="UniProtKB-KW"/>
</dbReference>
<dbReference type="EMBL" id="JAODUO010001200">
    <property type="protein sequence ID" value="KAK2169223.1"/>
    <property type="molecule type" value="Genomic_DNA"/>
</dbReference>
<keyword evidence="3" id="KW-0963">Cytoplasm</keyword>
<comment type="caution">
    <text evidence="8">The sequence shown here is derived from an EMBL/GenBank/DDBJ whole genome shotgun (WGS) entry which is preliminary data.</text>
</comment>
<accession>A0AAD9NHY1</accession>
<proteinExistence type="inferred from homology"/>
<protein>
    <recommendedName>
        <fullName evidence="7">TROVE domain-containing protein</fullName>
    </recommendedName>
</protein>
<keyword evidence="6" id="KW-0687">Ribonucleoprotein</keyword>
<dbReference type="PANTHER" id="PTHR14202:SF0">
    <property type="entry name" value="RNA-BINDING PROTEIN RO60"/>
    <property type="match status" value="1"/>
</dbReference>
<evidence type="ECO:0000313" key="9">
    <source>
        <dbReference type="Proteomes" id="UP001209878"/>
    </source>
</evidence>
<dbReference type="GO" id="GO:0003723">
    <property type="term" value="F:RNA binding"/>
    <property type="evidence" value="ECO:0007669"/>
    <property type="project" value="UniProtKB-KW"/>
</dbReference>
<reference evidence="8" key="1">
    <citation type="journal article" date="2023" name="Mol. Biol. Evol.">
        <title>Third-Generation Sequencing Reveals the Adaptive Role of the Epigenome in Three Deep-Sea Polychaetes.</title>
        <authorList>
            <person name="Perez M."/>
            <person name="Aroh O."/>
            <person name="Sun Y."/>
            <person name="Lan Y."/>
            <person name="Juniper S.K."/>
            <person name="Young C.R."/>
            <person name="Angers B."/>
            <person name="Qian P.Y."/>
        </authorList>
    </citation>
    <scope>NUCLEOTIDE SEQUENCE</scope>
    <source>
        <strain evidence="8">R07B-5</strain>
    </source>
</reference>
<evidence type="ECO:0000256" key="4">
    <source>
        <dbReference type="ARBA" id="ARBA00022723"/>
    </source>
</evidence>
<comment type="subcellular location">
    <subcellularLocation>
        <location evidence="1">Cytoplasm</location>
    </subcellularLocation>
</comment>
<dbReference type="Gene3D" id="3.40.50.410">
    <property type="entry name" value="von Willebrand factor, type A domain"/>
    <property type="match status" value="1"/>
</dbReference>